<name>G2Q2M8_THET4</name>
<evidence type="ECO:0000313" key="2">
    <source>
        <dbReference type="Proteomes" id="UP000007322"/>
    </source>
</evidence>
<dbReference type="AlphaFoldDB" id="G2Q2M8"/>
<dbReference type="HOGENOM" id="CLU_2460924_0_0_1"/>
<protein>
    <submittedName>
        <fullName evidence="1">Uncharacterized protein</fullName>
    </submittedName>
</protein>
<dbReference type="EMBL" id="CP003002">
    <property type="protein sequence ID" value="AEO53447.1"/>
    <property type="molecule type" value="Genomic_DNA"/>
</dbReference>
<sequence length="89" mass="10400">LNNKALMQLFYNGLKEKVKDKLYKYNQPKTLDKYIPSLGIMEPDKIYRTRARKRGRINGTIVKANDKKKRVYVSTSYRTYPGAIDIDIA</sequence>
<dbReference type="KEGG" id="mtm:MYCTH_41898"/>
<dbReference type="RefSeq" id="XP_003658692.1">
    <property type="nucleotide sequence ID" value="XM_003658644.1"/>
</dbReference>
<dbReference type="VEuPathDB" id="FungiDB:MYCTH_41898"/>
<dbReference type="Proteomes" id="UP000007322">
    <property type="component" value="Chromosome 1"/>
</dbReference>
<feature type="non-terminal residue" evidence="1">
    <location>
        <position position="1"/>
    </location>
</feature>
<gene>
    <name evidence="1" type="ORF">MYCTH_41898</name>
</gene>
<reference evidence="1 2" key="1">
    <citation type="journal article" date="2011" name="Nat. Biotechnol.">
        <title>Comparative genomic analysis of the thermophilic biomass-degrading fungi Myceliophthora thermophila and Thielavia terrestris.</title>
        <authorList>
            <person name="Berka R.M."/>
            <person name="Grigoriev I.V."/>
            <person name="Otillar R."/>
            <person name="Salamov A."/>
            <person name="Grimwood J."/>
            <person name="Reid I."/>
            <person name="Ishmael N."/>
            <person name="John T."/>
            <person name="Darmond C."/>
            <person name="Moisan M.-C."/>
            <person name="Henrissat B."/>
            <person name="Coutinho P.M."/>
            <person name="Lombard V."/>
            <person name="Natvig D.O."/>
            <person name="Lindquist E."/>
            <person name="Schmutz J."/>
            <person name="Lucas S."/>
            <person name="Harris P."/>
            <person name="Powlowski J."/>
            <person name="Bellemare A."/>
            <person name="Taylor D."/>
            <person name="Butler G."/>
            <person name="de Vries R.P."/>
            <person name="Allijn I.E."/>
            <person name="van den Brink J."/>
            <person name="Ushinsky S."/>
            <person name="Storms R."/>
            <person name="Powell A.J."/>
            <person name="Paulsen I.T."/>
            <person name="Elbourne L.D.H."/>
            <person name="Baker S.E."/>
            <person name="Magnuson J."/>
            <person name="LaBoissiere S."/>
            <person name="Clutterbuck A.J."/>
            <person name="Martinez D."/>
            <person name="Wogulis M."/>
            <person name="de Leon A.L."/>
            <person name="Rey M.W."/>
            <person name="Tsang A."/>
        </authorList>
    </citation>
    <scope>NUCLEOTIDE SEQUENCE [LARGE SCALE GENOMIC DNA]</scope>
    <source>
        <strain evidence="2">ATCC 42464 / BCRC 31852 / DSM 1799</strain>
    </source>
</reference>
<proteinExistence type="predicted"/>
<dbReference type="OrthoDB" id="4590827at2759"/>
<organism evidence="1 2">
    <name type="scientific">Thermothelomyces thermophilus (strain ATCC 42464 / BCRC 31852 / DSM 1799)</name>
    <name type="common">Sporotrichum thermophile</name>
    <dbReference type="NCBI Taxonomy" id="573729"/>
    <lineage>
        <taxon>Eukaryota</taxon>
        <taxon>Fungi</taxon>
        <taxon>Dikarya</taxon>
        <taxon>Ascomycota</taxon>
        <taxon>Pezizomycotina</taxon>
        <taxon>Sordariomycetes</taxon>
        <taxon>Sordariomycetidae</taxon>
        <taxon>Sordariales</taxon>
        <taxon>Chaetomiaceae</taxon>
        <taxon>Thermothelomyces</taxon>
    </lineage>
</organism>
<dbReference type="GeneID" id="11506003"/>
<dbReference type="InParanoid" id="G2Q2M8"/>
<accession>G2Q2M8</accession>
<evidence type="ECO:0000313" key="1">
    <source>
        <dbReference type="EMBL" id="AEO53447.1"/>
    </source>
</evidence>
<keyword evidence="2" id="KW-1185">Reference proteome</keyword>